<feature type="chain" id="PRO_5009099185" description="Thioredoxin-like fold domain-containing protein" evidence="1">
    <location>
        <begin position="23"/>
        <end position="140"/>
    </location>
</feature>
<dbReference type="PROSITE" id="PS51257">
    <property type="entry name" value="PROKAR_LIPOPROTEIN"/>
    <property type="match status" value="1"/>
</dbReference>
<feature type="signal peptide" evidence="1">
    <location>
        <begin position="1"/>
        <end position="22"/>
    </location>
</feature>
<proteinExistence type="predicted"/>
<dbReference type="InterPro" id="IPR036249">
    <property type="entry name" value="Thioredoxin-like_sf"/>
</dbReference>
<name>A0A1D7QYW2_9BACI</name>
<dbReference type="SUPFAM" id="SSF52833">
    <property type="entry name" value="Thioredoxin-like"/>
    <property type="match status" value="1"/>
</dbReference>
<evidence type="ECO:0000313" key="3">
    <source>
        <dbReference type="EMBL" id="AOM84178.1"/>
    </source>
</evidence>
<feature type="domain" description="Thioredoxin-like fold" evidence="2">
    <location>
        <begin position="56"/>
        <end position="136"/>
    </location>
</feature>
<protein>
    <recommendedName>
        <fullName evidence="2">Thioredoxin-like fold domain-containing protein</fullName>
    </recommendedName>
</protein>
<accession>A0A1D7QYW2</accession>
<dbReference type="AlphaFoldDB" id="A0A1D7QYW2"/>
<reference evidence="3 4" key="1">
    <citation type="submission" date="2015-08" db="EMBL/GenBank/DDBJ databases">
        <title>The complete genome sequence of Bacillus beveridgei MLTeJB.</title>
        <authorList>
            <person name="Hanson T.E."/>
            <person name="Mesa C."/>
            <person name="Basesman S.M."/>
            <person name="Oremland R.S."/>
        </authorList>
    </citation>
    <scope>NUCLEOTIDE SEQUENCE [LARGE SCALE GENOMIC DNA]</scope>
    <source>
        <strain evidence="3 4">MLTeJB</strain>
    </source>
</reference>
<dbReference type="KEGG" id="bbev:BBEV_2853"/>
<evidence type="ECO:0000313" key="4">
    <source>
        <dbReference type="Proteomes" id="UP000094463"/>
    </source>
</evidence>
<dbReference type="Gene3D" id="3.40.30.10">
    <property type="entry name" value="Glutaredoxin"/>
    <property type="match status" value="1"/>
</dbReference>
<evidence type="ECO:0000259" key="2">
    <source>
        <dbReference type="Pfam" id="PF13098"/>
    </source>
</evidence>
<organism evidence="3 4">
    <name type="scientific">Salisediminibacterium beveridgei</name>
    <dbReference type="NCBI Taxonomy" id="632773"/>
    <lineage>
        <taxon>Bacteria</taxon>
        <taxon>Bacillati</taxon>
        <taxon>Bacillota</taxon>
        <taxon>Bacilli</taxon>
        <taxon>Bacillales</taxon>
        <taxon>Bacillaceae</taxon>
        <taxon>Salisediminibacterium</taxon>
    </lineage>
</organism>
<dbReference type="CDD" id="cd02947">
    <property type="entry name" value="TRX_family"/>
    <property type="match status" value="1"/>
</dbReference>
<dbReference type="Pfam" id="PF13098">
    <property type="entry name" value="Thioredoxin_2"/>
    <property type="match status" value="1"/>
</dbReference>
<evidence type="ECO:0000256" key="1">
    <source>
        <dbReference type="SAM" id="SignalP"/>
    </source>
</evidence>
<keyword evidence="4" id="KW-1185">Reference proteome</keyword>
<dbReference type="OrthoDB" id="32134at2"/>
<keyword evidence="1" id="KW-0732">Signal</keyword>
<dbReference type="EMBL" id="CP012502">
    <property type="protein sequence ID" value="AOM84178.1"/>
    <property type="molecule type" value="Genomic_DNA"/>
</dbReference>
<dbReference type="RefSeq" id="WP_069366083.1">
    <property type="nucleotide sequence ID" value="NZ_CP012502.1"/>
</dbReference>
<gene>
    <name evidence="3" type="ORF">BBEV_2853</name>
</gene>
<dbReference type="InterPro" id="IPR012336">
    <property type="entry name" value="Thioredoxin-like_fold"/>
</dbReference>
<dbReference type="Proteomes" id="UP000094463">
    <property type="component" value="Chromosome"/>
</dbReference>
<sequence>MRYVTFIGLILISLLTAGCADASSASTDSYYDEVDEQTQAFYQENEVLYNDIQGIQEERYLLYVHSPDCKFCIQFAPEIQAYQSSSDAYPIYKLHARIPENEAAWEDFAIEGVPTVLLMEGTEVVDRIVGYVPEGNLFRP</sequence>